<feature type="non-terminal residue" evidence="1">
    <location>
        <position position="1"/>
    </location>
</feature>
<dbReference type="EMBL" id="JAGKQM010000005">
    <property type="protein sequence ID" value="KAH0926453.1"/>
    <property type="molecule type" value="Genomic_DNA"/>
</dbReference>
<comment type="caution">
    <text evidence="1">The sequence shown here is derived from an EMBL/GenBank/DDBJ whole genome shotgun (WGS) entry which is preliminary data.</text>
</comment>
<evidence type="ECO:0008006" key="3">
    <source>
        <dbReference type="Google" id="ProtNLM"/>
    </source>
</evidence>
<protein>
    <recommendedName>
        <fullName evidence="3">Secreted protein</fullName>
    </recommendedName>
</protein>
<gene>
    <name evidence="1" type="ORF">HID58_018709</name>
</gene>
<name>A0ABQ8DCD0_BRANA</name>
<reference evidence="1 2" key="1">
    <citation type="submission" date="2021-05" db="EMBL/GenBank/DDBJ databases">
        <title>Genome Assembly of Synthetic Allotetraploid Brassica napus Reveals Homoeologous Exchanges between Subgenomes.</title>
        <authorList>
            <person name="Davis J.T."/>
        </authorList>
    </citation>
    <scope>NUCLEOTIDE SEQUENCE [LARGE SCALE GENOMIC DNA]</scope>
    <source>
        <strain evidence="2">cv. Da-Ae</strain>
        <tissue evidence="1">Seedling</tissue>
    </source>
</reference>
<proteinExistence type="predicted"/>
<keyword evidence="2" id="KW-1185">Reference proteome</keyword>
<dbReference type="Proteomes" id="UP000824890">
    <property type="component" value="Unassembled WGS sequence"/>
</dbReference>
<sequence length="207" mass="22596">CFCFIEAAAFLLAAAFSFLFNTASACTAFFLSSASSSFIVRLRVERRRKSSALVAFAGETYRKSRTLAPSSSACVPNSLAKVFFIPLSLSSSLDKLFLGPISFPGVSANSGLQTDFCWVLGCGDDNGSGCWSAATFERLSLFWGFFPIPITFRRSSTATFTMSSIDFWSTNGFLNRASIRSNFLESLSRVLAMAIRLALLSYITRES</sequence>
<evidence type="ECO:0000313" key="1">
    <source>
        <dbReference type="EMBL" id="KAH0926453.1"/>
    </source>
</evidence>
<accession>A0ABQ8DCD0</accession>
<organism evidence="1 2">
    <name type="scientific">Brassica napus</name>
    <name type="common">Rape</name>
    <dbReference type="NCBI Taxonomy" id="3708"/>
    <lineage>
        <taxon>Eukaryota</taxon>
        <taxon>Viridiplantae</taxon>
        <taxon>Streptophyta</taxon>
        <taxon>Embryophyta</taxon>
        <taxon>Tracheophyta</taxon>
        <taxon>Spermatophyta</taxon>
        <taxon>Magnoliopsida</taxon>
        <taxon>eudicotyledons</taxon>
        <taxon>Gunneridae</taxon>
        <taxon>Pentapetalae</taxon>
        <taxon>rosids</taxon>
        <taxon>malvids</taxon>
        <taxon>Brassicales</taxon>
        <taxon>Brassicaceae</taxon>
        <taxon>Brassiceae</taxon>
        <taxon>Brassica</taxon>
    </lineage>
</organism>
<evidence type="ECO:0000313" key="2">
    <source>
        <dbReference type="Proteomes" id="UP000824890"/>
    </source>
</evidence>